<dbReference type="InterPro" id="IPR002686">
    <property type="entry name" value="Transposase_17"/>
</dbReference>
<dbReference type="Gene3D" id="3.30.70.1290">
    <property type="entry name" value="Transposase IS200-like"/>
    <property type="match status" value="1"/>
</dbReference>
<dbReference type="AlphaFoldDB" id="A0A5C8ZPE5"/>
<reference evidence="2 3" key="1">
    <citation type="submission" date="2019-08" db="EMBL/GenBank/DDBJ databases">
        <title>Parahaliea maris sp. nov., isolated from the surface seawater.</title>
        <authorList>
            <person name="Liu Y."/>
        </authorList>
    </citation>
    <scope>NUCLEOTIDE SEQUENCE [LARGE SCALE GENOMIC DNA]</scope>
    <source>
        <strain evidence="2 3">S2-26</strain>
    </source>
</reference>
<evidence type="ECO:0000313" key="2">
    <source>
        <dbReference type="EMBL" id="TXS89437.1"/>
    </source>
</evidence>
<organism evidence="2 3">
    <name type="scientific">Parahaliea aestuarii</name>
    <dbReference type="NCBI Taxonomy" id="1852021"/>
    <lineage>
        <taxon>Bacteria</taxon>
        <taxon>Pseudomonadati</taxon>
        <taxon>Pseudomonadota</taxon>
        <taxon>Gammaproteobacteria</taxon>
        <taxon>Cellvibrionales</taxon>
        <taxon>Halieaceae</taxon>
        <taxon>Parahaliea</taxon>
    </lineage>
</organism>
<gene>
    <name evidence="2" type="ORF">FVW59_18150</name>
</gene>
<dbReference type="SMART" id="SM01321">
    <property type="entry name" value="Y1_Tnp"/>
    <property type="match status" value="1"/>
</dbReference>
<dbReference type="Proteomes" id="UP000321933">
    <property type="component" value="Unassembled WGS sequence"/>
</dbReference>
<dbReference type="Pfam" id="PF01797">
    <property type="entry name" value="Y1_Tnp"/>
    <property type="match status" value="1"/>
</dbReference>
<accession>A0A5C8ZPE5</accession>
<proteinExistence type="predicted"/>
<evidence type="ECO:0000259" key="1">
    <source>
        <dbReference type="SMART" id="SM01321"/>
    </source>
</evidence>
<feature type="domain" description="Transposase IS200-like" evidence="1">
    <location>
        <begin position="13"/>
        <end position="128"/>
    </location>
</feature>
<dbReference type="RefSeq" id="WP_148065798.1">
    <property type="nucleotide sequence ID" value="NZ_VRYZ01000009.1"/>
</dbReference>
<dbReference type="GO" id="GO:0043565">
    <property type="term" value="F:sequence-specific DNA binding"/>
    <property type="evidence" value="ECO:0007669"/>
    <property type="project" value="TreeGrafter"/>
</dbReference>
<comment type="caution">
    <text evidence="2">The sequence shown here is derived from an EMBL/GenBank/DDBJ whole genome shotgun (WGS) entry which is preliminary data.</text>
</comment>
<dbReference type="PANTHER" id="PTHR36966">
    <property type="entry name" value="REP-ASSOCIATED TYROSINE TRANSPOSASE"/>
    <property type="match status" value="1"/>
</dbReference>
<protein>
    <submittedName>
        <fullName evidence="2">Transposase</fullName>
    </submittedName>
</protein>
<dbReference type="OrthoDB" id="9791101at2"/>
<dbReference type="PANTHER" id="PTHR36966:SF1">
    <property type="entry name" value="REP-ASSOCIATED TYROSINE TRANSPOSASE"/>
    <property type="match status" value="1"/>
</dbReference>
<dbReference type="InterPro" id="IPR052715">
    <property type="entry name" value="RAYT_transposase"/>
</dbReference>
<sequence>MSYDALRAGRWSQPHRIYAITTVTSGRQPVFRGLQVPRLLVRQIKELHDRAWVSSLAWVVMPDHLHWLFELGELHSLAKVVKSLKARSARDINRYSGRQGALWQRAYHDRALRTHEDMRRVARYIIANPLRAGLVRSVREYPHWDCVWVERGGGLAGLG</sequence>
<dbReference type="GO" id="GO:0004803">
    <property type="term" value="F:transposase activity"/>
    <property type="evidence" value="ECO:0007669"/>
    <property type="project" value="InterPro"/>
</dbReference>
<name>A0A5C8ZPE5_9GAMM</name>
<dbReference type="SUPFAM" id="SSF143422">
    <property type="entry name" value="Transposase IS200-like"/>
    <property type="match status" value="1"/>
</dbReference>
<keyword evidence="3" id="KW-1185">Reference proteome</keyword>
<dbReference type="NCBIfam" id="NF047646">
    <property type="entry name" value="REP_Tyr_transpos"/>
    <property type="match status" value="1"/>
</dbReference>
<evidence type="ECO:0000313" key="3">
    <source>
        <dbReference type="Proteomes" id="UP000321933"/>
    </source>
</evidence>
<dbReference type="EMBL" id="VRYZ01000009">
    <property type="protein sequence ID" value="TXS89437.1"/>
    <property type="molecule type" value="Genomic_DNA"/>
</dbReference>
<dbReference type="InterPro" id="IPR036515">
    <property type="entry name" value="Transposase_17_sf"/>
</dbReference>
<dbReference type="GO" id="GO:0006313">
    <property type="term" value="P:DNA transposition"/>
    <property type="evidence" value="ECO:0007669"/>
    <property type="project" value="InterPro"/>
</dbReference>